<dbReference type="EMBL" id="CP035042">
    <property type="protein sequence ID" value="QHC49594.1"/>
    <property type="molecule type" value="Genomic_DNA"/>
</dbReference>
<protein>
    <submittedName>
        <fullName evidence="1">TetR/AcrR family transcriptional regulator</fullName>
    </submittedName>
</protein>
<evidence type="ECO:0000313" key="2">
    <source>
        <dbReference type="Proteomes" id="UP000464013"/>
    </source>
</evidence>
<dbReference type="KEGG" id="htx:EKK97_08200"/>
<dbReference type="RefSeq" id="WP_159550997.1">
    <property type="nucleotide sequence ID" value="NZ_CP035042.1"/>
</dbReference>
<keyword evidence="2" id="KW-1185">Reference proteome</keyword>
<sequence>MTMIAIQDSSESQGSAFADRVVDEAVRQAEERGWQAVRLSEVARSLELPMSVVLERFRDIDAVANAWFERGWRAMLAEKPDTFDDWPERVRIEHCLQAWFDTFAPHRRVTVQMLRTKAHLPHLHTWVPLVFDLSRTVQWLREAARLEARYGTRRAQVEEMALTSLFLAALAVWSTDTSEGQRRTRRFIEKRLKRGESCMKWVPGWGAGASAITPKHSFRPASRQALSAAAGGSAAPG</sequence>
<dbReference type="Proteomes" id="UP000464013">
    <property type="component" value="Chromosome"/>
</dbReference>
<dbReference type="SUPFAM" id="SSF48498">
    <property type="entry name" value="Tetracyclin repressor-like, C-terminal domain"/>
    <property type="match status" value="1"/>
</dbReference>
<dbReference type="OrthoDB" id="7375611at2"/>
<reference evidence="1 2" key="1">
    <citation type="submission" date="2019-01" db="EMBL/GenBank/DDBJ databases">
        <title>Complete genome of a denitifying bacterium Halomons sp. BC-M4-5.</title>
        <authorList>
            <person name="Wang L."/>
            <person name="Shao Z."/>
        </authorList>
    </citation>
    <scope>NUCLEOTIDE SEQUENCE [LARGE SCALE GENOMIC DNA]</scope>
    <source>
        <strain evidence="1 2">BC-M4-5</strain>
    </source>
</reference>
<dbReference type="AlphaFoldDB" id="A0A6I6SMF7"/>
<evidence type="ECO:0000313" key="1">
    <source>
        <dbReference type="EMBL" id="QHC49594.1"/>
    </source>
</evidence>
<dbReference type="InterPro" id="IPR036271">
    <property type="entry name" value="Tet_transcr_reg_TetR-rel_C_sf"/>
</dbReference>
<gene>
    <name evidence="1" type="ORF">EKK97_08200</name>
</gene>
<accession>A0A6I6SMF7</accession>
<organism evidence="1 2">
    <name type="scientific">Billgrantia tianxiuensis</name>
    <dbReference type="NCBI Taxonomy" id="2497861"/>
    <lineage>
        <taxon>Bacteria</taxon>
        <taxon>Pseudomonadati</taxon>
        <taxon>Pseudomonadota</taxon>
        <taxon>Gammaproteobacteria</taxon>
        <taxon>Oceanospirillales</taxon>
        <taxon>Halomonadaceae</taxon>
        <taxon>Billgrantia</taxon>
    </lineage>
</organism>
<dbReference type="SUPFAM" id="SSF46689">
    <property type="entry name" value="Homeodomain-like"/>
    <property type="match status" value="1"/>
</dbReference>
<name>A0A6I6SMF7_9GAMM</name>
<proteinExistence type="predicted"/>
<dbReference type="InterPro" id="IPR009057">
    <property type="entry name" value="Homeodomain-like_sf"/>
</dbReference>
<dbReference type="Gene3D" id="1.10.357.10">
    <property type="entry name" value="Tetracycline Repressor, domain 2"/>
    <property type="match status" value="1"/>
</dbReference>